<comment type="similarity">
    <text evidence="1 4">Belongs to the spermidine/spermine synthase family.</text>
</comment>
<dbReference type="NCBIfam" id="NF002010">
    <property type="entry name" value="PRK00811.1"/>
    <property type="match status" value="1"/>
</dbReference>
<dbReference type="NCBIfam" id="TIGR00417">
    <property type="entry name" value="speE"/>
    <property type="match status" value="1"/>
</dbReference>
<dbReference type="InterPro" id="IPR029063">
    <property type="entry name" value="SAM-dependent_MTases_sf"/>
</dbReference>
<keyword evidence="4" id="KW-0745">Spermidine biosynthesis</keyword>
<comment type="catalytic activity">
    <reaction evidence="4">
        <text>S-adenosyl 3-(methylsulfanyl)propylamine + putrescine = S-methyl-5'-thioadenosine + spermidine + H(+)</text>
        <dbReference type="Rhea" id="RHEA:12721"/>
        <dbReference type="ChEBI" id="CHEBI:15378"/>
        <dbReference type="ChEBI" id="CHEBI:17509"/>
        <dbReference type="ChEBI" id="CHEBI:57443"/>
        <dbReference type="ChEBI" id="CHEBI:57834"/>
        <dbReference type="ChEBI" id="CHEBI:326268"/>
        <dbReference type="EC" id="2.5.1.16"/>
    </reaction>
</comment>
<dbReference type="Gene3D" id="3.40.50.150">
    <property type="entry name" value="Vaccinia Virus protein VP39"/>
    <property type="match status" value="1"/>
</dbReference>
<evidence type="ECO:0000313" key="8">
    <source>
        <dbReference type="Proteomes" id="UP000823982"/>
    </source>
</evidence>
<comment type="subunit">
    <text evidence="4">Homodimer or homotetramer.</text>
</comment>
<keyword evidence="2 4" id="KW-0808">Transferase</keyword>
<dbReference type="PROSITE" id="PS51006">
    <property type="entry name" value="PABS_2"/>
    <property type="match status" value="1"/>
</dbReference>
<dbReference type="GO" id="GO:0005829">
    <property type="term" value="C:cytosol"/>
    <property type="evidence" value="ECO:0007669"/>
    <property type="project" value="TreeGrafter"/>
</dbReference>
<comment type="caution">
    <text evidence="4">Lacks conserved residue(s) required for the propagation of feature annotation.</text>
</comment>
<comment type="caution">
    <text evidence="7">The sequence shown here is derived from an EMBL/GenBank/DDBJ whole genome shotgun (WGS) entry which is preliminary data.</text>
</comment>
<comment type="pathway">
    <text evidence="4">Amine and polyamine biosynthesis; spermidine biosynthesis; spermidine from putrescine: step 1/1.</text>
</comment>
<dbReference type="InterPro" id="IPR030374">
    <property type="entry name" value="PABS"/>
</dbReference>
<dbReference type="PANTHER" id="PTHR11558">
    <property type="entry name" value="SPERMIDINE/SPERMINE SYNTHASE"/>
    <property type="match status" value="1"/>
</dbReference>
<dbReference type="HAMAP" id="MF_00198">
    <property type="entry name" value="Spermidine_synth"/>
    <property type="match status" value="1"/>
</dbReference>
<feature type="binding site" evidence="4">
    <location>
        <position position="62"/>
    </location>
    <ligand>
        <name>spermidine</name>
        <dbReference type="ChEBI" id="CHEBI:57834"/>
    </ligand>
</feature>
<comment type="function">
    <text evidence="4">Catalyzes the irreversible transfer of a propylamine group from the amino donor S-adenosylmethioninamine (decarboxy-AdoMet) to putrescine (1,4-diaminobutane) to yield spermidine.</text>
</comment>
<feature type="domain" description="PABS" evidence="6">
    <location>
        <begin position="2"/>
        <end position="237"/>
    </location>
</feature>
<dbReference type="Pfam" id="PF17284">
    <property type="entry name" value="Spermine_synt_N"/>
    <property type="match status" value="1"/>
</dbReference>
<dbReference type="Proteomes" id="UP000823982">
    <property type="component" value="Unassembled WGS sequence"/>
</dbReference>
<keyword evidence="3 4" id="KW-0620">Polyamine biosynthesis</keyword>
<evidence type="ECO:0000256" key="1">
    <source>
        <dbReference type="ARBA" id="ARBA00007867"/>
    </source>
</evidence>
<accession>A0A9D1JI08</accession>
<feature type="binding site" evidence="4">
    <location>
        <position position="106"/>
    </location>
    <ligand>
        <name>S-methyl-5'-thioadenosine</name>
        <dbReference type="ChEBI" id="CHEBI:17509"/>
    </ligand>
</feature>
<dbReference type="GO" id="GO:0008295">
    <property type="term" value="P:spermidine biosynthetic process"/>
    <property type="evidence" value="ECO:0007669"/>
    <property type="project" value="UniProtKB-UniRule"/>
</dbReference>
<evidence type="ECO:0000256" key="4">
    <source>
        <dbReference type="HAMAP-Rule" id="MF_00198"/>
    </source>
</evidence>
<dbReference type="SUPFAM" id="SSF53335">
    <property type="entry name" value="S-adenosyl-L-methionine-dependent methyltransferases"/>
    <property type="match status" value="1"/>
</dbReference>
<reference evidence="7" key="1">
    <citation type="submission" date="2020-10" db="EMBL/GenBank/DDBJ databases">
        <authorList>
            <person name="Gilroy R."/>
        </authorList>
    </citation>
    <scope>NUCLEOTIDE SEQUENCE</scope>
    <source>
        <strain evidence="7">CHK157-1446</strain>
    </source>
</reference>
<dbReference type="EMBL" id="DVIR01000032">
    <property type="protein sequence ID" value="HIS24449.1"/>
    <property type="molecule type" value="Genomic_DNA"/>
</dbReference>
<dbReference type="PANTHER" id="PTHR11558:SF11">
    <property type="entry name" value="SPERMIDINE SYNTHASE"/>
    <property type="match status" value="1"/>
</dbReference>
<dbReference type="AlphaFoldDB" id="A0A9D1JI08"/>
<reference evidence="7" key="2">
    <citation type="journal article" date="2021" name="PeerJ">
        <title>Extensive microbial diversity within the chicken gut microbiome revealed by metagenomics and culture.</title>
        <authorList>
            <person name="Gilroy R."/>
            <person name="Ravi A."/>
            <person name="Getino M."/>
            <person name="Pursley I."/>
            <person name="Horton D.L."/>
            <person name="Alikhan N.F."/>
            <person name="Baker D."/>
            <person name="Gharbi K."/>
            <person name="Hall N."/>
            <person name="Watson M."/>
            <person name="Adriaenssens E.M."/>
            <person name="Foster-Nyarko E."/>
            <person name="Jarju S."/>
            <person name="Secka A."/>
            <person name="Antonio M."/>
            <person name="Oren A."/>
            <person name="Chaudhuri R.R."/>
            <person name="La Ragione R."/>
            <person name="Hildebrand F."/>
            <person name="Pallen M.J."/>
        </authorList>
    </citation>
    <scope>NUCLEOTIDE SEQUENCE</scope>
    <source>
        <strain evidence="7">CHK157-1446</strain>
    </source>
</reference>
<dbReference type="GO" id="GO:0004766">
    <property type="term" value="F:spermidine synthase activity"/>
    <property type="evidence" value="ECO:0007669"/>
    <property type="project" value="UniProtKB-UniRule"/>
</dbReference>
<gene>
    <name evidence="4 7" type="primary">speE</name>
    <name evidence="7" type="ORF">IAD01_03500</name>
</gene>
<feature type="active site" description="Proton acceptor" evidence="4 5">
    <location>
        <position position="155"/>
    </location>
</feature>
<evidence type="ECO:0000313" key="7">
    <source>
        <dbReference type="EMBL" id="HIS24449.1"/>
    </source>
</evidence>
<evidence type="ECO:0000256" key="3">
    <source>
        <dbReference type="ARBA" id="ARBA00023115"/>
    </source>
</evidence>
<proteinExistence type="inferred from homology"/>
<name>A0A9D1JI08_9FIRM</name>
<dbReference type="Pfam" id="PF01564">
    <property type="entry name" value="Spermine_synth"/>
    <property type="match status" value="1"/>
</dbReference>
<protein>
    <recommendedName>
        <fullName evidence="4">Polyamine aminopropyltransferase</fullName>
    </recommendedName>
    <alternativeName>
        <fullName evidence="4">Putrescine aminopropyltransferase</fullName>
        <shortName evidence="4">PAPT</shortName>
    </alternativeName>
    <alternativeName>
        <fullName evidence="4">Spermidine synthase</fullName>
        <shortName evidence="4">SPDS</shortName>
        <shortName evidence="4">SPDSY</shortName>
        <ecNumber evidence="4">2.5.1.16</ecNumber>
    </alternativeName>
</protein>
<feature type="binding site" evidence="4">
    <location>
        <position position="86"/>
    </location>
    <ligand>
        <name>spermidine</name>
        <dbReference type="ChEBI" id="CHEBI:57834"/>
    </ligand>
</feature>
<dbReference type="Gene3D" id="2.30.140.10">
    <property type="entry name" value="Spermidine synthase, tetramerisation domain"/>
    <property type="match status" value="1"/>
</dbReference>
<feature type="binding site" evidence="4">
    <location>
        <position position="162"/>
    </location>
    <ligand>
        <name>S-methyl-5'-thioadenosine</name>
        <dbReference type="ChEBI" id="CHEBI:17509"/>
    </ligand>
</feature>
<dbReference type="EC" id="2.5.1.16" evidence="4"/>
<organism evidence="7 8">
    <name type="scientific">Candidatus Faeciplasma gallinarum</name>
    <dbReference type="NCBI Taxonomy" id="2840799"/>
    <lineage>
        <taxon>Bacteria</taxon>
        <taxon>Bacillati</taxon>
        <taxon>Bacillota</taxon>
        <taxon>Clostridia</taxon>
        <taxon>Eubacteriales</taxon>
        <taxon>Oscillospiraceae</taxon>
        <taxon>Oscillospiraceae incertae sedis</taxon>
        <taxon>Candidatus Faeciplasma</taxon>
    </lineage>
</organism>
<evidence type="ECO:0000256" key="2">
    <source>
        <dbReference type="ARBA" id="ARBA00022679"/>
    </source>
</evidence>
<evidence type="ECO:0000256" key="5">
    <source>
        <dbReference type="PROSITE-ProRule" id="PRU00354"/>
    </source>
</evidence>
<sequence>MEFWFSEMHTPRVKLSVQVDRQLYSEENEYIRLDIFESPEFGRFLTVDGYIITTERDEFIYHEMMTHVPMAVHPDPRKILVFGAGDGGVIRELLKYPDVERIDMVEVNEGVVEACMKYLPFCASGLADPKVVIHSDNSLRFIRHIENEYDVIIVDSAGFYGPGESLLSREFYGSCYRALKEDGIMVNQHQSPFYDEDRLETQKAHKRILENFPVSRVYQAHIPSYPSGYWLFGFASKGYHPVKDLHAKKWKALNIETRYYTLNLHRGCFALPAYVERMLQDVENIPD</sequence>
<evidence type="ECO:0000259" key="6">
    <source>
        <dbReference type="PROSITE" id="PS51006"/>
    </source>
</evidence>
<dbReference type="InterPro" id="IPR035246">
    <property type="entry name" value="Spermidine_synt_N"/>
</dbReference>
<dbReference type="InterPro" id="IPR001045">
    <property type="entry name" value="Spermi_synthase"/>
</dbReference>
<dbReference type="InterPro" id="IPR037163">
    <property type="entry name" value="Spermidine_synt_N_sf"/>
</dbReference>
<dbReference type="CDD" id="cd02440">
    <property type="entry name" value="AdoMet_MTases"/>
    <property type="match status" value="1"/>
</dbReference>